<feature type="region of interest" description="Disordered" evidence="1">
    <location>
        <begin position="1"/>
        <end position="38"/>
    </location>
</feature>
<dbReference type="Proteomes" id="UP001234495">
    <property type="component" value="Unassembled WGS sequence"/>
</dbReference>
<evidence type="ECO:0000313" key="2">
    <source>
        <dbReference type="EMBL" id="MDQ0231631.1"/>
    </source>
</evidence>
<organism evidence="2 3">
    <name type="scientific">Metabacillus malikii</name>
    <dbReference type="NCBI Taxonomy" id="1504265"/>
    <lineage>
        <taxon>Bacteria</taxon>
        <taxon>Bacillati</taxon>
        <taxon>Bacillota</taxon>
        <taxon>Bacilli</taxon>
        <taxon>Bacillales</taxon>
        <taxon>Bacillaceae</taxon>
        <taxon>Metabacillus</taxon>
    </lineage>
</organism>
<gene>
    <name evidence="2" type="ORF">J2S19_002914</name>
</gene>
<keyword evidence="3" id="KW-1185">Reference proteome</keyword>
<accession>A0ABT9ZH85</accession>
<sequence>MGEVRREQAFAPRRSKSADGLPNDVQTGGPSTDIKESR</sequence>
<comment type="caution">
    <text evidence="2">The sequence shown here is derived from an EMBL/GenBank/DDBJ whole genome shotgun (WGS) entry which is preliminary data.</text>
</comment>
<evidence type="ECO:0000313" key="3">
    <source>
        <dbReference type="Proteomes" id="UP001234495"/>
    </source>
</evidence>
<evidence type="ECO:0000256" key="1">
    <source>
        <dbReference type="SAM" id="MobiDB-lite"/>
    </source>
</evidence>
<dbReference type="EMBL" id="JAUSUD010000013">
    <property type="protein sequence ID" value="MDQ0231631.1"/>
    <property type="molecule type" value="Genomic_DNA"/>
</dbReference>
<reference evidence="2 3" key="1">
    <citation type="submission" date="2023-07" db="EMBL/GenBank/DDBJ databases">
        <title>Genomic Encyclopedia of Type Strains, Phase IV (KMG-IV): sequencing the most valuable type-strain genomes for metagenomic binning, comparative biology and taxonomic classification.</title>
        <authorList>
            <person name="Goeker M."/>
        </authorList>
    </citation>
    <scope>NUCLEOTIDE SEQUENCE [LARGE SCALE GENOMIC DNA]</scope>
    <source>
        <strain evidence="2 3">DSM 29005</strain>
    </source>
</reference>
<protein>
    <submittedName>
        <fullName evidence="2">Uncharacterized protein</fullName>
    </submittedName>
</protein>
<name>A0ABT9ZH85_9BACI</name>
<proteinExistence type="predicted"/>